<dbReference type="RefSeq" id="WP_005481806.1">
    <property type="nucleotide sequence ID" value="NZ_CABMHD010000004.1"/>
</dbReference>
<reference evidence="10" key="9">
    <citation type="submission" date="2022-12" db="EMBL/GenBank/DDBJ databases">
        <title>Vibrio parahaemolyticus become highly virulent by producing novel Tc toxins.</title>
        <authorList>
            <person name="Yang F."/>
            <person name="You Y."/>
            <person name="Lai Q."/>
            <person name="Xu L."/>
            <person name="Li F."/>
        </authorList>
    </citation>
    <scope>NUCLEOTIDE SEQUENCE</scope>
    <source>
        <strain evidence="10">Vp-HL-202005</strain>
    </source>
</reference>
<accession>A0A0F2IQ78</accession>
<evidence type="ECO:0000259" key="1">
    <source>
        <dbReference type="PROSITE" id="PS51186"/>
    </source>
</evidence>
<evidence type="ECO:0000313" key="8">
    <source>
        <dbReference type="EMBL" id="TXN16753.1"/>
    </source>
</evidence>
<dbReference type="Pfam" id="PF13302">
    <property type="entry name" value="Acetyltransf_3"/>
    <property type="match status" value="1"/>
</dbReference>
<evidence type="ECO:0000313" key="10">
    <source>
        <dbReference type="EMBL" id="WAT91135.1"/>
    </source>
</evidence>
<dbReference type="STRING" id="670.ACZ92_11310"/>
<dbReference type="GO" id="GO:0005737">
    <property type="term" value="C:cytoplasm"/>
    <property type="evidence" value="ECO:0007669"/>
    <property type="project" value="TreeGrafter"/>
</dbReference>
<dbReference type="Proteomes" id="UP000321504">
    <property type="component" value="Unassembled WGS sequence"/>
</dbReference>
<evidence type="ECO:0000313" key="6">
    <source>
        <dbReference type="EMBL" id="OXE32756.1"/>
    </source>
</evidence>
<dbReference type="Proteomes" id="UP000191946">
    <property type="component" value="Unassembled WGS sequence"/>
</dbReference>
<dbReference type="PROSITE" id="PS51186">
    <property type="entry name" value="GNAT"/>
    <property type="match status" value="1"/>
</dbReference>
<dbReference type="Gene3D" id="3.40.630.30">
    <property type="match status" value="1"/>
</dbReference>
<dbReference type="GO" id="GO:1990189">
    <property type="term" value="F:protein N-terminal-serine acetyltransferase activity"/>
    <property type="evidence" value="ECO:0007669"/>
    <property type="project" value="TreeGrafter"/>
</dbReference>
<keyword evidence="4" id="KW-0808">Transferase</keyword>
<dbReference type="Proteomes" id="UP001253193">
    <property type="component" value="Unassembled WGS sequence"/>
</dbReference>
<evidence type="ECO:0000313" key="14">
    <source>
        <dbReference type="Proteomes" id="UP000464718"/>
    </source>
</evidence>
<dbReference type="GeneID" id="1188477"/>
<dbReference type="EMBL" id="LHQV01000006">
    <property type="protein sequence ID" value="OQK02330.1"/>
    <property type="molecule type" value="Genomic_DNA"/>
</dbReference>
<dbReference type="Proteomes" id="UP000464718">
    <property type="component" value="Chromosome i"/>
</dbReference>
<evidence type="ECO:0000313" key="2">
    <source>
        <dbReference type="EMBL" id="HAS6679138.1"/>
    </source>
</evidence>
<evidence type="ECO:0000313" key="12">
    <source>
        <dbReference type="Proteomes" id="UP000214596"/>
    </source>
</evidence>
<evidence type="ECO:0000313" key="7">
    <source>
        <dbReference type="EMBL" id="QHH08825.1"/>
    </source>
</evidence>
<dbReference type="EMBL" id="NIXT01000544">
    <property type="protein sequence ID" value="OXE32756.1"/>
    <property type="molecule type" value="Genomic_DNA"/>
</dbReference>
<dbReference type="Proteomes" id="UP000518904">
    <property type="component" value="Unassembled WGS sequence"/>
</dbReference>
<reference evidence="8 13" key="5">
    <citation type="submission" date="2019-08" db="EMBL/GenBank/DDBJ databases">
        <title>Emerging of two pre-pandemic pathogenic O4:KUT lineages of Vibrio parahaemolyticus in coastal eastern China.</title>
        <authorList>
            <person name="Yu H."/>
        </authorList>
    </citation>
    <scope>NUCLEOTIDE SEQUENCE [LARGE SCALE GENOMIC DNA]</scope>
    <source>
        <strain evidence="8 13">HZ17-383</strain>
    </source>
</reference>
<dbReference type="Proteomes" id="UP000856022">
    <property type="component" value="Unassembled WGS sequence"/>
</dbReference>
<dbReference type="EMBL" id="VRMQ01000002">
    <property type="protein sequence ID" value="TXN16753.1"/>
    <property type="molecule type" value="Genomic_DNA"/>
</dbReference>
<dbReference type="EMBL" id="JABCLB010002279">
    <property type="protein sequence ID" value="NMU85569.1"/>
    <property type="molecule type" value="Genomic_DNA"/>
</dbReference>
<dbReference type="EMBL" id="CP034298">
    <property type="protein sequence ID" value="QHH08825.1"/>
    <property type="molecule type" value="Genomic_DNA"/>
</dbReference>
<dbReference type="Proteomes" id="UP001163036">
    <property type="component" value="Chromosome 1"/>
</dbReference>
<dbReference type="EMBL" id="CP114194">
    <property type="protein sequence ID" value="WAT91135.1"/>
    <property type="molecule type" value="Genomic_DNA"/>
</dbReference>
<sequence>MSPDFEIITPRLALRLIPADDAHSLQRLLSQSPSLHTWLDWCDAEVSLKDAQDFLLATRLNWVKTEAFGFGIYDRDSNTLLGMAAVNELYHTFNMASIGYWVADRYQRQGYAQEAIKALAEFCFAKLSLTRIEIVCDPDNNASQALIESVGAKKEAIARNRFIFHGKPKDGVVYSLLPTDLL</sequence>
<dbReference type="InterPro" id="IPR000182">
    <property type="entry name" value="GNAT_dom"/>
</dbReference>
<dbReference type="CDD" id="cd04301">
    <property type="entry name" value="NAT_SF"/>
    <property type="match status" value="1"/>
</dbReference>
<proteinExistence type="predicted"/>
<dbReference type="Proteomes" id="UP000214596">
    <property type="component" value="Unassembled WGS sequence"/>
</dbReference>
<reference evidence="4 15" key="7">
    <citation type="submission" date="2020-04" db="EMBL/GenBank/DDBJ databases">
        <title>Whole-genome sequencing of Vibrio spp. from China reveals different genetic environments of blaCTX-M-14 among diverse lineages.</title>
        <authorList>
            <person name="Zheng Z."/>
            <person name="Ye L."/>
            <person name="Chen S."/>
        </authorList>
    </citation>
    <scope>NUCLEOTIDE SEQUENCE [LARGE SCALE GENOMIC DNA]</scope>
    <source>
        <strain evidence="4 15">Vb0551</strain>
    </source>
</reference>
<evidence type="ECO:0000313" key="5">
    <source>
        <dbReference type="EMBL" id="OQK02330.1"/>
    </source>
</evidence>
<dbReference type="OrthoDB" id="5292292at2"/>
<feature type="domain" description="N-acetyltransferase" evidence="1">
    <location>
        <begin position="12"/>
        <end position="179"/>
    </location>
</feature>
<dbReference type="PANTHER" id="PTHR43441">
    <property type="entry name" value="RIBOSOMAL-PROTEIN-SERINE ACETYLTRANSFERASE"/>
    <property type="match status" value="1"/>
</dbReference>
<dbReference type="PANTHER" id="PTHR43441:SF11">
    <property type="entry name" value="RIBOSOMAL-PROTEIN-SERINE ACETYLTRANSFERASE"/>
    <property type="match status" value="1"/>
</dbReference>
<dbReference type="InterPro" id="IPR016181">
    <property type="entry name" value="Acyl_CoA_acyltransferase"/>
</dbReference>
<protein>
    <submittedName>
        <fullName evidence="4 6">N-acetyltransferase</fullName>
    </submittedName>
    <submittedName>
        <fullName evidence="3">GNAT family protein</fullName>
        <ecNumber evidence="3">2.-.-.-</ecNumber>
    </submittedName>
    <submittedName>
        <fullName evidence="5">Ribosomal-protein-serine acetyltransferase</fullName>
    </submittedName>
</protein>
<reference evidence="6 12" key="2">
    <citation type="journal article" date="2017" name="Appl. Environ. Microbiol.">
        <title>Parallel evolution of two clades of a major Atlantic endemic Vibrio parahaemolyticus pathogen lineage by independent acquisition of related pathogenicity islands.</title>
        <authorList>
            <person name="Xu F."/>
            <person name="Gonzalez-Escalona N."/>
            <person name="Drees K.P."/>
            <person name="Sebra R.P."/>
            <person name="Cooper V.S."/>
            <person name="Jones S.H."/>
            <person name="Whistler C.A."/>
        </authorList>
    </citation>
    <scope>NUCLEOTIDE SEQUENCE [LARGE SCALE GENOMIC DNA]</scope>
    <source>
        <strain evidence="6 12">MAVP-3</strain>
    </source>
</reference>
<dbReference type="EC" id="2.-.-.-" evidence="3"/>
<evidence type="ECO:0000313" key="9">
    <source>
        <dbReference type="EMBL" id="UYV25548.1"/>
    </source>
</evidence>
<reference evidence="5 11" key="1">
    <citation type="submission" date="2015-08" db="EMBL/GenBank/DDBJ databases">
        <title>Draft Genome Sequences of Vibrio parahaemolyticus Strains.</title>
        <authorList>
            <person name="Gonzalez-Escalona N."/>
            <person name="DePaola A."/>
        </authorList>
    </citation>
    <scope>NUCLEOTIDE SEQUENCE [LARGE SCALE GENOMIC DNA]</scope>
    <source>
        <strain evidence="5 11">CFSAN001621</strain>
    </source>
</reference>
<dbReference type="EMBL" id="DACQKT010000012">
    <property type="protein sequence ID" value="HAS6679138.1"/>
    <property type="molecule type" value="Genomic_DNA"/>
</dbReference>
<keyword evidence="11" id="KW-1185">Reference proteome</keyword>
<name>A0A0F2IQ78_VIBPH</name>
<dbReference type="OMA" id="LYHTFNM"/>
<reference evidence="3" key="10">
    <citation type="submission" date="2023-06" db="EMBL/GenBank/DDBJ databases">
        <title>Genomic Diversity of Vibrio spp. and Metagenomic Analysis of Pathogens in Florida Gulf Coastal Waters Following Hurricane Ian.</title>
        <authorList>
            <person name="Brumfield K.D."/>
        </authorList>
    </citation>
    <scope>NUCLEOTIDE SEQUENCE</scope>
    <source>
        <strain evidence="3">WBS2B-138</strain>
    </source>
</reference>
<dbReference type="EMBL" id="CP097355">
    <property type="protein sequence ID" value="UYV25548.1"/>
    <property type="molecule type" value="Genomic_DNA"/>
</dbReference>
<reference evidence="2" key="3">
    <citation type="journal article" date="2018" name="Genome Biol.">
        <title>SKESA: strategic k-mer extension for scrupulous assemblies.</title>
        <authorList>
            <person name="Souvorov A."/>
            <person name="Agarwala R."/>
            <person name="Lipman D.J."/>
        </authorList>
    </citation>
    <scope>NUCLEOTIDE SEQUENCE</scope>
    <source>
        <strain evidence="2">1930</strain>
    </source>
</reference>
<reference evidence="7 14" key="4">
    <citation type="submission" date="2018-12" db="EMBL/GenBank/DDBJ databases">
        <title>Genomic insights into the evolutionary origins and pathogenicity of five Vibrio parahaemolyticus strains isolated from the shrimp with acute hepatopancreatic necrosis disease (AHPND).</title>
        <authorList>
            <person name="Yang Q."/>
            <person name="Dong X."/>
            <person name="Xie G."/>
            <person name="Fu S."/>
            <person name="Zou P."/>
            <person name="Sun J."/>
            <person name="Wang Y."/>
            <person name="Huang J."/>
        </authorList>
    </citation>
    <scope>NUCLEOTIDE SEQUENCE [LARGE SCALE GENOMIC DNA]</scope>
    <source>
        <strain evidence="7 14">20160303005-1</strain>
    </source>
</reference>
<evidence type="ECO:0000313" key="4">
    <source>
        <dbReference type="EMBL" id="NMU85569.1"/>
    </source>
</evidence>
<dbReference type="Proteomes" id="UP001156560">
    <property type="component" value="Chromosome 1"/>
</dbReference>
<gene>
    <name evidence="5" type="ORF">AKG60_03545</name>
    <name evidence="6" type="ORF">CA163_11065</name>
    <name evidence="7" type="ORF">EHC69_05405</name>
    <name evidence="8" type="ORF">FVP01_12415</name>
    <name evidence="4" type="ORF">HKB16_22210</name>
    <name evidence="2" type="ORF">I7278_20290</name>
    <name evidence="9" type="ORF">M5598_10915</name>
    <name evidence="10" type="ORF">O1Q84_04795</name>
    <name evidence="3" type="ORF">QX249_20990</name>
</gene>
<evidence type="ECO:0000313" key="13">
    <source>
        <dbReference type="Proteomes" id="UP000321504"/>
    </source>
</evidence>
<dbReference type="InterPro" id="IPR051908">
    <property type="entry name" value="Ribosomal_N-acetyltransferase"/>
</dbReference>
<evidence type="ECO:0000313" key="11">
    <source>
        <dbReference type="Proteomes" id="UP000191946"/>
    </source>
</evidence>
<evidence type="ECO:0000313" key="15">
    <source>
        <dbReference type="Proteomes" id="UP000518904"/>
    </source>
</evidence>
<reference evidence="9" key="8">
    <citation type="submission" date="2022-05" db="EMBL/GenBank/DDBJ databases">
        <title>Megaplasmid of Vibrio parahaemolyticus.</title>
        <authorList>
            <person name="Strauch E."/>
            <person name="Borowiak M."/>
        </authorList>
    </citation>
    <scope>NUCLEOTIDE SEQUENCE</scope>
    <source>
        <strain evidence="9">16-VB00198</strain>
    </source>
</reference>
<reference evidence="2" key="6">
    <citation type="submission" date="2019-12" db="EMBL/GenBank/DDBJ databases">
        <authorList>
            <consortium name="NCBI Pathogen Detection Project"/>
        </authorList>
    </citation>
    <scope>NUCLEOTIDE SEQUENCE</scope>
    <source>
        <strain evidence="2">1930</strain>
    </source>
</reference>
<dbReference type="GO" id="GO:0008999">
    <property type="term" value="F:protein-N-terminal-alanine acetyltransferase activity"/>
    <property type="evidence" value="ECO:0007669"/>
    <property type="project" value="TreeGrafter"/>
</dbReference>
<evidence type="ECO:0000313" key="3">
    <source>
        <dbReference type="EMBL" id="MDS1823123.1"/>
    </source>
</evidence>
<dbReference type="EMBL" id="JAUHGG010000008">
    <property type="protein sequence ID" value="MDS1823123.1"/>
    <property type="molecule type" value="Genomic_DNA"/>
</dbReference>
<dbReference type="SUPFAM" id="SSF55729">
    <property type="entry name" value="Acyl-CoA N-acyltransferases (Nat)"/>
    <property type="match status" value="1"/>
</dbReference>
<dbReference type="AlphaFoldDB" id="A0A0F2IQ78"/>
<organism evidence="4 15">
    <name type="scientific">Vibrio parahaemolyticus</name>
    <dbReference type="NCBI Taxonomy" id="670"/>
    <lineage>
        <taxon>Bacteria</taxon>
        <taxon>Pseudomonadati</taxon>
        <taxon>Pseudomonadota</taxon>
        <taxon>Gammaproteobacteria</taxon>
        <taxon>Vibrionales</taxon>
        <taxon>Vibrionaceae</taxon>
        <taxon>Vibrio</taxon>
    </lineage>
</organism>